<dbReference type="PANTHER" id="PTHR45527">
    <property type="entry name" value="NONRIBOSOMAL PEPTIDE SYNTHETASE"/>
    <property type="match status" value="1"/>
</dbReference>
<dbReference type="PANTHER" id="PTHR45527:SF1">
    <property type="entry name" value="FATTY ACID SYNTHASE"/>
    <property type="match status" value="1"/>
</dbReference>
<evidence type="ECO:0000313" key="2">
    <source>
        <dbReference type="EMBL" id="ORA06880.1"/>
    </source>
</evidence>
<dbReference type="Proteomes" id="UP000192707">
    <property type="component" value="Unassembled WGS sequence"/>
</dbReference>
<dbReference type="GO" id="GO:0043041">
    <property type="term" value="P:amino acid activation for nonribosomal peptide biosynthetic process"/>
    <property type="evidence" value="ECO:0007669"/>
    <property type="project" value="TreeGrafter"/>
</dbReference>
<dbReference type="Gene3D" id="3.30.559.10">
    <property type="entry name" value="Chloramphenicol acetyltransferase-like domain"/>
    <property type="match status" value="1"/>
</dbReference>
<dbReference type="GO" id="GO:0005829">
    <property type="term" value="C:cytosol"/>
    <property type="evidence" value="ECO:0007669"/>
    <property type="project" value="TreeGrafter"/>
</dbReference>
<dbReference type="InterPro" id="IPR023213">
    <property type="entry name" value="CAT-like_dom_sf"/>
</dbReference>
<reference evidence="2 3" key="1">
    <citation type="submission" date="2016-12" db="EMBL/GenBank/DDBJ databases">
        <title>The new phylogeny of genus Mycobacterium.</title>
        <authorList>
            <person name="Tortoli E."/>
            <person name="Trovato A."/>
            <person name="Cirillo D.M."/>
        </authorList>
    </citation>
    <scope>NUCLEOTIDE SEQUENCE [LARGE SCALE GENOMIC DNA]</scope>
    <source>
        <strain evidence="2 3">DSM 45069</strain>
    </source>
</reference>
<feature type="non-terminal residue" evidence="2">
    <location>
        <position position="1"/>
    </location>
</feature>
<sequence>ALRLRGQLDAGALGAALTDVVGRHESLRTVFTSADGVPQQVVVPAERIGFACEVIDARGWPQDRLGERMTAAAQYAFDLASESPLHTELFTVSDDEHMLVVAVHHIAADGWSITPFARDLGVAYASRCAGRAPDWAPPAVQYADYTLWQRAYLGEVDDSDSRIAAQLDYWTEELAGLPERLQLPTDRPYPQVADHRGARLAADWSAELQQQVQRVAREHNATPFMVIQAAFAAVLSTISASDDVAVGFPIAGRPDPVLDELIGFFVNTLVLRVDVAGNPTFADLLAQVRRRSLAAFEHQDVPFELLVERLNPTRSLAHHPLIQVLLGWENFPGEVTSPAGGLALGDLQVTPMPLHTHTARMDLTFTLAEQWTPAGEPAGIAVTAEYRTDVFDAATIEALIARLQRVLVAMAADPQRRLSSVDVLAADEHDLLDEWGNRAVLSQSVAPVSVPELFDAQAARTPDAVALTFEDRSWTYRELDEAANRLAH</sequence>
<dbReference type="RefSeq" id="WP_142279671.1">
    <property type="nucleotide sequence ID" value="NZ_MVHG01000195.1"/>
</dbReference>
<dbReference type="GO" id="GO:0031177">
    <property type="term" value="F:phosphopantetheine binding"/>
    <property type="evidence" value="ECO:0007669"/>
    <property type="project" value="TreeGrafter"/>
</dbReference>
<evidence type="ECO:0000259" key="1">
    <source>
        <dbReference type="Pfam" id="PF00668"/>
    </source>
</evidence>
<dbReference type="SUPFAM" id="SSF52777">
    <property type="entry name" value="CoA-dependent acyltransferases"/>
    <property type="match status" value="2"/>
</dbReference>
<dbReference type="GO" id="GO:0003824">
    <property type="term" value="F:catalytic activity"/>
    <property type="evidence" value="ECO:0007669"/>
    <property type="project" value="InterPro"/>
</dbReference>
<protein>
    <recommendedName>
        <fullName evidence="1">Condensation domain-containing protein</fullName>
    </recommendedName>
</protein>
<comment type="caution">
    <text evidence="2">The sequence shown here is derived from an EMBL/GenBank/DDBJ whole genome shotgun (WGS) entry which is preliminary data.</text>
</comment>
<dbReference type="InterPro" id="IPR001242">
    <property type="entry name" value="Condensation_dom"/>
</dbReference>
<name>A0A1W9Z4D0_MYCAI</name>
<gene>
    <name evidence="2" type="ORF">BST14_28135</name>
</gene>
<dbReference type="EMBL" id="MVHG01000195">
    <property type="protein sequence ID" value="ORA06880.1"/>
    <property type="molecule type" value="Genomic_DNA"/>
</dbReference>
<dbReference type="SUPFAM" id="SSF56801">
    <property type="entry name" value="Acetyl-CoA synthetase-like"/>
    <property type="match status" value="1"/>
</dbReference>
<dbReference type="Gene3D" id="3.40.50.980">
    <property type="match status" value="1"/>
</dbReference>
<feature type="domain" description="Condensation" evidence="1">
    <location>
        <begin position="2"/>
        <end position="430"/>
    </location>
</feature>
<organism evidence="2 3">
    <name type="scientific">Mycobacterium arosiense ATCC BAA-1401 = DSM 45069</name>
    <dbReference type="NCBI Taxonomy" id="1265311"/>
    <lineage>
        <taxon>Bacteria</taxon>
        <taxon>Bacillati</taxon>
        <taxon>Actinomycetota</taxon>
        <taxon>Actinomycetes</taxon>
        <taxon>Mycobacteriales</taxon>
        <taxon>Mycobacteriaceae</taxon>
        <taxon>Mycobacterium</taxon>
        <taxon>Mycobacterium avium complex (MAC)</taxon>
    </lineage>
</organism>
<dbReference type="CDD" id="cd19540">
    <property type="entry name" value="LCL_NRPS-like"/>
    <property type="match status" value="1"/>
</dbReference>
<proteinExistence type="predicted"/>
<accession>A0A1W9Z4D0</accession>
<dbReference type="AlphaFoldDB" id="A0A1W9Z4D0"/>
<dbReference type="Gene3D" id="3.30.559.30">
    <property type="entry name" value="Nonribosomal peptide synthetase, condensation domain"/>
    <property type="match status" value="1"/>
</dbReference>
<dbReference type="GO" id="GO:0044550">
    <property type="term" value="P:secondary metabolite biosynthetic process"/>
    <property type="evidence" value="ECO:0007669"/>
    <property type="project" value="TreeGrafter"/>
</dbReference>
<dbReference type="Pfam" id="PF00668">
    <property type="entry name" value="Condensation"/>
    <property type="match status" value="1"/>
</dbReference>
<keyword evidence="3" id="KW-1185">Reference proteome</keyword>
<dbReference type="GO" id="GO:0008610">
    <property type="term" value="P:lipid biosynthetic process"/>
    <property type="evidence" value="ECO:0007669"/>
    <property type="project" value="UniProtKB-ARBA"/>
</dbReference>
<evidence type="ECO:0000313" key="3">
    <source>
        <dbReference type="Proteomes" id="UP000192707"/>
    </source>
</evidence>
<feature type="non-terminal residue" evidence="2">
    <location>
        <position position="488"/>
    </location>
</feature>